<feature type="domain" description="Fatty acid synthase subunit beta N-terminal" evidence="23">
    <location>
        <begin position="15"/>
        <end position="134"/>
    </location>
</feature>
<evidence type="ECO:0000256" key="7">
    <source>
        <dbReference type="ARBA" id="ARBA00023027"/>
    </source>
</evidence>
<dbReference type="GO" id="GO:0004321">
    <property type="term" value="F:fatty-acyl-CoA synthase activity"/>
    <property type="evidence" value="ECO:0007669"/>
    <property type="project" value="UniProtKB-EC"/>
</dbReference>
<keyword evidence="6 16" id="KW-0560">Oxidoreductase</keyword>
<dbReference type="Pfam" id="PF17828">
    <property type="entry name" value="FAS_N"/>
    <property type="match status" value="1"/>
</dbReference>
<evidence type="ECO:0000256" key="16">
    <source>
        <dbReference type="PIRNR" id="PIRNR005562"/>
    </source>
</evidence>
<comment type="catalytic activity">
    <reaction evidence="15">
        <text>holo-[ACP] + acetyl-CoA = acetyl-[ACP] + CoA</text>
        <dbReference type="Rhea" id="RHEA:41788"/>
        <dbReference type="Rhea" id="RHEA-COMP:9621"/>
        <dbReference type="Rhea" id="RHEA-COMP:9685"/>
        <dbReference type="ChEBI" id="CHEBI:57287"/>
        <dbReference type="ChEBI" id="CHEBI:57288"/>
        <dbReference type="ChEBI" id="CHEBI:64479"/>
        <dbReference type="ChEBI" id="CHEBI:78446"/>
        <dbReference type="EC" id="2.3.1.38"/>
    </reaction>
</comment>
<comment type="catalytic activity">
    <reaction evidence="13">
        <text>(9Z)-octadecenoyl-[ACP] + H2O = (9Z)-octadecenoate + holo-[ACP] + H(+)</text>
        <dbReference type="Rhea" id="RHEA:15057"/>
        <dbReference type="Rhea" id="RHEA-COMP:9685"/>
        <dbReference type="Rhea" id="RHEA-COMP:9924"/>
        <dbReference type="ChEBI" id="CHEBI:15377"/>
        <dbReference type="ChEBI" id="CHEBI:15378"/>
        <dbReference type="ChEBI" id="CHEBI:30823"/>
        <dbReference type="ChEBI" id="CHEBI:64479"/>
        <dbReference type="ChEBI" id="CHEBI:78783"/>
        <dbReference type="EC" id="3.1.2.14"/>
    </reaction>
</comment>
<dbReference type="Gene3D" id="3.20.20.70">
    <property type="entry name" value="Aldolase class I"/>
    <property type="match status" value="2"/>
</dbReference>
<comment type="similarity">
    <text evidence="2 16">Belongs to the fungal fatty acid synthetase subunit beta family.</text>
</comment>
<dbReference type="InterPro" id="IPR040883">
    <property type="entry name" value="FAS_meander"/>
</dbReference>
<proteinExistence type="inferred from homology"/>
<name>R4XIR6_TAPDE</name>
<dbReference type="Gene3D" id="6.20.240.10">
    <property type="match status" value="1"/>
</dbReference>
<evidence type="ECO:0000256" key="8">
    <source>
        <dbReference type="ARBA" id="ARBA00023239"/>
    </source>
</evidence>
<evidence type="ECO:0000259" key="20">
    <source>
        <dbReference type="Pfam" id="PF08354"/>
    </source>
</evidence>
<keyword evidence="4 16" id="KW-0378">Hydrolase</keyword>
<dbReference type="InterPro" id="IPR002539">
    <property type="entry name" value="MaoC-like_dom"/>
</dbReference>
<evidence type="ECO:0000256" key="4">
    <source>
        <dbReference type="ARBA" id="ARBA00022801"/>
    </source>
</evidence>
<evidence type="ECO:0000313" key="25">
    <source>
        <dbReference type="EMBL" id="CCG83263.1"/>
    </source>
</evidence>
<dbReference type="Pfam" id="PF22235">
    <property type="entry name" value="FAS1_thioest_ins"/>
    <property type="match status" value="1"/>
</dbReference>
<dbReference type="FunFam" id="3.40.366.10:FF:000006">
    <property type="entry name" value="Fatty acid synthase beta subunit dehydratase"/>
    <property type="match status" value="1"/>
</dbReference>
<dbReference type="Pfam" id="PF16073">
    <property type="entry name" value="SAT"/>
    <property type="match status" value="1"/>
</dbReference>
<feature type="domain" description="MaoC-like" evidence="19">
    <location>
        <begin position="1563"/>
        <end position="1670"/>
    </location>
</feature>
<evidence type="ECO:0000256" key="14">
    <source>
        <dbReference type="ARBA" id="ARBA00048572"/>
    </source>
</evidence>
<evidence type="ECO:0000313" key="26">
    <source>
        <dbReference type="Proteomes" id="UP000013776"/>
    </source>
</evidence>
<keyword evidence="9" id="KW-0511">Multifunctional enzyme</keyword>
<dbReference type="GO" id="GO:0004314">
    <property type="term" value="F:[acyl-carrier-protein] S-malonyltransferase activity"/>
    <property type="evidence" value="ECO:0007669"/>
    <property type="project" value="UniProtKB-EC"/>
</dbReference>
<dbReference type="PRINTS" id="PR01483">
    <property type="entry name" value="FASYNTHASE"/>
</dbReference>
<keyword evidence="5 16" id="KW-0521">NADP</keyword>
<evidence type="ECO:0000256" key="12">
    <source>
        <dbReference type="ARBA" id="ARBA00048462"/>
    </source>
</evidence>
<dbReference type="PANTHER" id="PTHR10982">
    <property type="entry name" value="MALONYL COA-ACYL CARRIER PROTEIN TRANSACYLASE"/>
    <property type="match status" value="1"/>
</dbReference>
<feature type="domain" description="FAS1-like dehydratase" evidence="21">
    <location>
        <begin position="1296"/>
        <end position="1417"/>
    </location>
</feature>
<dbReference type="OrthoDB" id="5417908at2759"/>
<dbReference type="Gene3D" id="3.30.1120.100">
    <property type="match status" value="1"/>
</dbReference>
<evidence type="ECO:0000256" key="2">
    <source>
        <dbReference type="ARBA" id="ARBA00010009"/>
    </source>
</evidence>
<sequence length="2082" mass="230137">MAETGYHTPASASHLRPLALRYGKLEHALLIPSSLFLLASQARDALFLTLPTPSPEVPGDGEPCSETELVARFLGRLATLTADEPGSYEELLNSVITEFERSFLKGNEVHAIASTLPGDSANRQVVIQSYYAARLASGKSIKGHESALFRGVETGETKIFSVFGGQGNIEEYFDELRELVDIYDGLVTDFVEKMAEVLTALVRNPATQANHGKGLDILNWIHDASKTPDLDYLVSAPVSFPLIGVTQLAHYVVSARVLGKDPGALRDAMSGTTGHSQGIITAVCISCSDSWESFFKNAKTAVELLFWIGCRSQQAYPRTTLPPNALQDSLSAGEGTPTPMLSVRDLNQSTVEEQIKITNEHLPEERKVGIALINGPKNFVVAGPPQSLYGLNLGLRKIKADPSENHGRTPFSQRKLKFVNRFLPITAPFHSQYLKPAAEILYHDCKAIYFDQDLAIPVYATDNGENLQSMSPQQLTKRLIDMIEFLPVEWVLATRFDKPTHVIDFGPGGTSGLGGLTHRNKDGTGLRVILAGSFEVLGDEMGSKVELFDREDGAVKFSVDWVEKFSPKLVKTSMGKTYVDTPFSRLLGKPPIMVAGMTPCTISWEFVAATMNAGYHIELAGGGYYSPASMTQAVSKIQQNTTPGNGITTNIIYINPRTYTWQVELVKSLRDQGYGMDGITIGAGIPSIEVANELCQTSGLKHISFKPGSSDAIQQVINIARANPDFPIILQWTGGRAGGHHSYEDFHTPLLNHYSAIRRCGNIILLAGSGFGGADDTIPYLTGEWALAYNAPPMPFDGILLASRVMTALECKTSLAAKQAIVDAPGVEEKDWEKTYKGPAGGVITVRSELGEPIHKLATRGILLWKELDDTIFNLAKDKRIAALKAKKDYIIKKLNADFQKVWFGQNSAGEACDLEDMTYYEVAMRMIELMYVKHEKRWINLTHRNLTGDFIRRIEERFTKAEGKPSLLQNFGQLDDPEEAAEKVLSNYPECQKQLMNVQDVQHFLILCQRRGQKPVPFIPVMDDQFEVWFKKDSLWQSEDVEAVVGQDVGRVAILQGPMAVKHSTKVNQPIQEILDDIHEKHITMLTDKYYKSDADSIPVIEYFGGAASKVDDSSPVAKMKPATKSLYTFPAASSGEDLPETEKWLQLLAGPSYSWRRALLTSDIVLQGSSFQTNPLRRIFAPRFDTQFVVDETDGIKNSTVTVFDRRHGKYVPAAKASFVGHNGIEVVMYEDRTATHKLLGLTLQFTYHPDIGYAPIREVMDGRNDRIKAFYWQLWFGEDLPTDLDNAPVDAMTFDGGRVTIEGKAIEDFCRVIGNESEAYVKLGDKKRQAPMDFAIVVGWKAVIKAIFPKAIDGDLLKLVHLSNGFRLLPGCSPLCEGDEVETSAQINAVTNSPSGKTVEVEGTITRHGKPVMQVLTRFLYRGSFTDFQNTFKRSHETPMQMHLKTQKDVEILLSKEWFQPFNPEQQLLGTTLTFRLSSLLRFKSHDLLSHVSTSGTVLLELPTKEIIQIASVEYEAGESFGNPVVDYLSRHGSPIEQPVSFANGGYSVIQISDSVYSSVSATPPSNSPYAEISSDYNPIHVSPTFSAYVELPGSTGITHGMFTSASTRKFVETFAAENVPSRVISYEVTFLDMVLPNTSLKTKLSHVGMVNGKKIIKVETFNQETGNKVLEGTAEVEQPISAYMFTGQGSQEQGMGMDLYESSAVAKDVWDRADRHFLENYGFSIINIVKNNPKELTVHFGGPRGQKIKKNYTSMVYEVVDDDGKNVSMPIFKDIKESSTFYTFISPTGLLSATQFTQPALTLMEKAAFDDMKSKGLVQQGAPFGGHSLGEYSALAAIANVIPIESLVDVVFYRGMTMQVAVPRDSLGRSEYAMMAVNPSRIGKTFNETALRYVVDHVATQTSWLVEIVNYNVENQQYIAAGSLHGLDTLSNVFNVLKVQKIELDKLMQTMSVESLKEKLSEIVEMCKEKSLEKAKAAGGRLELERGFATIPLKGIDVPFHSSFLRNGVKPFRSFLARKIPKTQINPALLSSYIPNVTAKPFSISKEYITECWKLTGSPKLKGILDNWDSLSTSGIKP</sequence>
<feature type="domain" description="Fatty acid synthase meander beta sheet" evidence="24">
    <location>
        <begin position="1138"/>
        <end position="1281"/>
    </location>
</feature>
<dbReference type="InterPro" id="IPR032088">
    <property type="entry name" value="SAT"/>
</dbReference>
<dbReference type="FunFam" id="1.20.930.70:FF:000001">
    <property type="entry name" value="Fatty acid synthase beta subunit dehydratase"/>
    <property type="match status" value="1"/>
</dbReference>
<dbReference type="FunFam" id="3.20.20.70:FF:000078">
    <property type="entry name" value="Fatty acid synthase beta subunit dehydratase"/>
    <property type="match status" value="1"/>
</dbReference>
<evidence type="ECO:0000259" key="21">
    <source>
        <dbReference type="Pfam" id="PF13452"/>
    </source>
</evidence>
<dbReference type="Pfam" id="PF00698">
    <property type="entry name" value="Acyl_transf_1"/>
    <property type="match status" value="1"/>
</dbReference>
<dbReference type="GO" id="GO:0016297">
    <property type="term" value="F:fatty acyl-[ACP] hydrolase activity"/>
    <property type="evidence" value="ECO:0007669"/>
    <property type="project" value="UniProtKB-EC"/>
</dbReference>
<dbReference type="Gene3D" id="1.20.930.70">
    <property type="match status" value="1"/>
</dbReference>
<dbReference type="SUPFAM" id="SSF51412">
    <property type="entry name" value="Inosine monophosphate dehydrogenase (IMPDH)"/>
    <property type="match status" value="1"/>
</dbReference>
<dbReference type="FunFam" id="3.30.1120.100:FF:000001">
    <property type="entry name" value="Fatty acid synthase beta subunit dehydratase"/>
    <property type="match status" value="1"/>
</dbReference>
<dbReference type="GO" id="GO:0005835">
    <property type="term" value="C:fatty acid synthase complex"/>
    <property type="evidence" value="ECO:0007669"/>
    <property type="project" value="UniProtKB-UniRule"/>
</dbReference>
<evidence type="ECO:0000259" key="24">
    <source>
        <dbReference type="Pfam" id="PF17951"/>
    </source>
</evidence>
<evidence type="ECO:0000259" key="19">
    <source>
        <dbReference type="Pfam" id="PF01575"/>
    </source>
</evidence>
<feature type="domain" description="Starter acyltransferase (SAT)" evidence="22">
    <location>
        <begin position="162"/>
        <end position="411"/>
    </location>
</feature>
<dbReference type="Pfam" id="PF13452">
    <property type="entry name" value="FAS1_DH_region"/>
    <property type="match status" value="1"/>
</dbReference>
<evidence type="ECO:0000259" key="22">
    <source>
        <dbReference type="Pfam" id="PF16073"/>
    </source>
</evidence>
<comment type="catalytic activity">
    <reaction evidence="11">
        <text>acetyl-CoA + n malonyl-CoA + 2n NADPH + 4n H(+) = a long-chain-acyl-CoA + n CoA + n CO2 + 2n NADP(+).</text>
        <dbReference type="EC" id="2.3.1.86"/>
    </reaction>
</comment>
<dbReference type="Gene3D" id="3.40.366.10">
    <property type="entry name" value="Malonyl-Coenzyme A Acyl Carrier Protein, domain 2"/>
    <property type="match status" value="3"/>
</dbReference>
<dbReference type="InterPro" id="IPR029069">
    <property type="entry name" value="HotDog_dom_sf"/>
</dbReference>
<dbReference type="SUPFAM" id="SSF52151">
    <property type="entry name" value="FabD/lysophospholipase-like"/>
    <property type="match status" value="2"/>
</dbReference>
<dbReference type="PIRSF" id="PIRSF005562">
    <property type="entry name" value="FAS_yeast_beta"/>
    <property type="match status" value="1"/>
</dbReference>
<dbReference type="Gene3D" id="3.10.129.10">
    <property type="entry name" value="Hotdog Thioesterase"/>
    <property type="match status" value="2"/>
</dbReference>
<dbReference type="InterPro" id="IPR014043">
    <property type="entry name" value="Acyl_transferase_dom"/>
</dbReference>
<evidence type="ECO:0000256" key="9">
    <source>
        <dbReference type="ARBA" id="ARBA00023268"/>
    </source>
</evidence>
<dbReference type="FunFam" id="3.30.70.3330:FF:000001">
    <property type="entry name" value="Fatty acid synthase subunit beta dehydratase"/>
    <property type="match status" value="1"/>
</dbReference>
<evidence type="ECO:0000256" key="3">
    <source>
        <dbReference type="ARBA" id="ARBA00022679"/>
    </source>
</evidence>
<evidence type="ECO:0000256" key="17">
    <source>
        <dbReference type="PIRSR" id="PIRSR005562-1"/>
    </source>
</evidence>
<evidence type="ECO:0000259" key="18">
    <source>
        <dbReference type="Pfam" id="PF00698"/>
    </source>
</evidence>
<reference evidence="25 26" key="1">
    <citation type="journal article" date="2013" name="MBio">
        <title>Genome sequencing of the plant pathogen Taphrina deformans, the causal agent of peach leaf curl.</title>
        <authorList>
            <person name="Cisse O.H."/>
            <person name="Almeida J.M.G.C.F."/>
            <person name="Fonseca A."/>
            <person name="Kumar A.A."/>
            <person name="Salojaervi J."/>
            <person name="Overmyer K."/>
            <person name="Hauser P.M."/>
            <person name="Pagni M."/>
        </authorList>
    </citation>
    <scope>NUCLEOTIDE SEQUENCE [LARGE SCALE GENOMIC DNA]</scope>
    <source>
        <strain evidence="26">PYCC 5710 / ATCC 11124 / CBS 356.35 / IMI 108563 / JCM 9778 / NBRC 8474</strain>
    </source>
</reference>
<dbReference type="Pfam" id="PF08354">
    <property type="entry name" value="Fas1-AflB-like_hel"/>
    <property type="match status" value="1"/>
</dbReference>
<dbReference type="GO" id="GO:0019171">
    <property type="term" value="F:(3R)-hydroxyacyl-[acyl-carrier-protein] dehydratase activity"/>
    <property type="evidence" value="ECO:0007669"/>
    <property type="project" value="UniProtKB-EC"/>
</dbReference>
<organism evidence="25 26">
    <name type="scientific">Taphrina deformans (strain PYCC 5710 / ATCC 11124 / CBS 356.35 / IMI 108563 / JCM 9778 / NBRC 8474)</name>
    <name type="common">Peach leaf curl fungus</name>
    <name type="synonym">Lalaria deformans</name>
    <dbReference type="NCBI Taxonomy" id="1097556"/>
    <lineage>
        <taxon>Eukaryota</taxon>
        <taxon>Fungi</taxon>
        <taxon>Dikarya</taxon>
        <taxon>Ascomycota</taxon>
        <taxon>Taphrinomycotina</taxon>
        <taxon>Taphrinomycetes</taxon>
        <taxon>Taphrinales</taxon>
        <taxon>Taphrinaceae</taxon>
        <taxon>Taphrina</taxon>
    </lineage>
</organism>
<feature type="domain" description="Malonyl-CoA:ACP transacylase (MAT)" evidence="18">
    <location>
        <begin position="1687"/>
        <end position="2062"/>
    </location>
</feature>
<comment type="catalytic activity">
    <reaction evidence="12">
        <text>holo-[ACP] + malonyl-CoA = malonyl-[ACP] + CoA</text>
        <dbReference type="Rhea" id="RHEA:41792"/>
        <dbReference type="Rhea" id="RHEA-COMP:9623"/>
        <dbReference type="Rhea" id="RHEA-COMP:9685"/>
        <dbReference type="ChEBI" id="CHEBI:57287"/>
        <dbReference type="ChEBI" id="CHEBI:57384"/>
        <dbReference type="ChEBI" id="CHEBI:64479"/>
        <dbReference type="ChEBI" id="CHEBI:78449"/>
        <dbReference type="EC" id="2.3.1.39"/>
    </reaction>
</comment>
<protein>
    <submittedName>
        <fullName evidence="25">Fatty acid synthase beta subunit</fullName>
    </submittedName>
</protein>
<evidence type="ECO:0000256" key="5">
    <source>
        <dbReference type="ARBA" id="ARBA00022857"/>
    </source>
</evidence>
<dbReference type="FunFam" id="3.40.366.10:FF:000003">
    <property type="entry name" value="Fatty acid synthase subunit beta dehydratase"/>
    <property type="match status" value="1"/>
</dbReference>
<evidence type="ECO:0000256" key="6">
    <source>
        <dbReference type="ARBA" id="ARBA00023002"/>
    </source>
</evidence>
<feature type="domain" description="Fatty acid synthase beta subunit AflB /Fas1-like central" evidence="20">
    <location>
        <begin position="727"/>
        <end position="1076"/>
    </location>
</feature>
<dbReference type="Gene3D" id="3.30.70.3330">
    <property type="match status" value="1"/>
</dbReference>
<dbReference type="InterPro" id="IPR050830">
    <property type="entry name" value="Fungal_FAS"/>
</dbReference>
<dbReference type="VEuPathDB" id="FungiDB:TAPDE_003464"/>
<keyword evidence="7 16" id="KW-0520">NAD</keyword>
<dbReference type="InterPro" id="IPR041099">
    <property type="entry name" value="FAS1_N"/>
</dbReference>
<keyword evidence="8" id="KW-0456">Lyase</keyword>
<dbReference type="FunFam" id="3.40.366.10:FF:000007">
    <property type="entry name" value="Fatty acid synthase beta subunit dehydratase"/>
    <property type="match status" value="1"/>
</dbReference>
<dbReference type="GO" id="GO:0004312">
    <property type="term" value="F:fatty acid synthase activity"/>
    <property type="evidence" value="ECO:0007669"/>
    <property type="project" value="InterPro"/>
</dbReference>
<evidence type="ECO:0000256" key="15">
    <source>
        <dbReference type="ARBA" id="ARBA00048835"/>
    </source>
</evidence>
<dbReference type="InterPro" id="IPR003965">
    <property type="entry name" value="Fatty_acid_synthase"/>
</dbReference>
<dbReference type="Pfam" id="PF01575">
    <property type="entry name" value="MaoC_dehydratas"/>
    <property type="match status" value="1"/>
</dbReference>
<dbReference type="InterPro" id="IPR001227">
    <property type="entry name" value="Ac_transferase_dom_sf"/>
</dbReference>
<evidence type="ECO:0000256" key="13">
    <source>
        <dbReference type="ARBA" id="ARBA00048536"/>
    </source>
</evidence>
<evidence type="ECO:0000256" key="1">
    <source>
        <dbReference type="ARBA" id="ARBA00001055"/>
    </source>
</evidence>
<dbReference type="Gene3D" id="1.20.1050.120">
    <property type="match status" value="1"/>
</dbReference>
<comment type="catalytic activity">
    <reaction evidence="1">
        <text>a (3R)-hydroxyacyl-[ACP] = a (2E)-enoyl-[ACP] + H2O</text>
        <dbReference type="Rhea" id="RHEA:13097"/>
        <dbReference type="Rhea" id="RHEA-COMP:9925"/>
        <dbReference type="Rhea" id="RHEA-COMP:9945"/>
        <dbReference type="ChEBI" id="CHEBI:15377"/>
        <dbReference type="ChEBI" id="CHEBI:78784"/>
        <dbReference type="ChEBI" id="CHEBI:78827"/>
        <dbReference type="EC" id="4.2.1.59"/>
    </reaction>
</comment>
<feature type="active site" description="For malonyltransferase activity" evidence="17">
    <location>
        <position position="1832"/>
    </location>
</feature>
<keyword evidence="26" id="KW-1185">Reference proteome</keyword>
<dbReference type="EMBL" id="CAHR02000132">
    <property type="protein sequence ID" value="CCG83263.1"/>
    <property type="molecule type" value="Genomic_DNA"/>
</dbReference>
<dbReference type="PANTHER" id="PTHR10982:SF21">
    <property type="entry name" value="FATTY ACID SYNTHASE SUBUNIT BETA"/>
    <property type="match status" value="1"/>
</dbReference>
<dbReference type="SUPFAM" id="SSF54637">
    <property type="entry name" value="Thioesterase/thiol ester dehydrase-isomerase"/>
    <property type="match status" value="2"/>
</dbReference>
<dbReference type="InterPro" id="IPR013565">
    <property type="entry name" value="Fas1/AflB-like_central"/>
</dbReference>
<dbReference type="STRING" id="1097556.R4XIR6"/>
<keyword evidence="3 16" id="KW-0808">Transferase</keyword>
<accession>R4XIR6</accession>
<comment type="catalytic activity">
    <reaction evidence="14">
        <text>a 2,3-saturated acyl-[ACP] + NAD(+) = a (2E)-enoyl-[ACP] + NADH + H(+)</text>
        <dbReference type="Rhea" id="RHEA:10240"/>
        <dbReference type="Rhea" id="RHEA-COMP:9925"/>
        <dbReference type="Rhea" id="RHEA-COMP:9926"/>
        <dbReference type="ChEBI" id="CHEBI:15378"/>
        <dbReference type="ChEBI" id="CHEBI:57540"/>
        <dbReference type="ChEBI" id="CHEBI:57945"/>
        <dbReference type="ChEBI" id="CHEBI:78784"/>
        <dbReference type="ChEBI" id="CHEBI:78785"/>
        <dbReference type="EC" id="1.3.1.9"/>
    </reaction>
</comment>
<dbReference type="eggNOG" id="ENOG502QQJX">
    <property type="taxonomic scope" value="Eukaryota"/>
</dbReference>
<dbReference type="Gene3D" id="6.10.60.10">
    <property type="match status" value="1"/>
</dbReference>
<dbReference type="InterPro" id="IPR016452">
    <property type="entry name" value="Fas1/AflB-like"/>
</dbReference>
<comment type="subunit">
    <text evidence="10">[Alpha(6)beta(6)] hexamers of two multifunctional subunits (alpha and beta).</text>
</comment>
<evidence type="ECO:0000259" key="23">
    <source>
        <dbReference type="Pfam" id="PF17828"/>
    </source>
</evidence>
<dbReference type="InterPro" id="IPR039569">
    <property type="entry name" value="FAS1-like_DH_region"/>
</dbReference>
<dbReference type="InterPro" id="IPR013785">
    <property type="entry name" value="Aldolase_TIM"/>
</dbReference>
<dbReference type="GO" id="GO:0004313">
    <property type="term" value="F:[acyl-carrier-protein] S-acetyltransferase activity"/>
    <property type="evidence" value="ECO:0007669"/>
    <property type="project" value="UniProtKB-EC"/>
</dbReference>
<evidence type="ECO:0000256" key="11">
    <source>
        <dbReference type="ARBA" id="ARBA00048237"/>
    </source>
</evidence>
<evidence type="ECO:0000256" key="10">
    <source>
        <dbReference type="ARBA" id="ARBA00033756"/>
    </source>
</evidence>
<dbReference type="Gene3D" id="6.10.140.1400">
    <property type="match status" value="1"/>
</dbReference>
<dbReference type="CDD" id="cd03447">
    <property type="entry name" value="FAS_MaoC"/>
    <property type="match status" value="1"/>
</dbReference>
<comment type="caution">
    <text evidence="25">The sequence shown here is derived from an EMBL/GenBank/DDBJ whole genome shotgun (WGS) entry which is preliminary data.</text>
</comment>
<dbReference type="GO" id="GO:0004318">
    <property type="term" value="F:enoyl-[acyl-carrier-protein] reductase (NADH) activity"/>
    <property type="evidence" value="ECO:0007669"/>
    <property type="project" value="UniProtKB-UniRule"/>
</dbReference>
<gene>
    <name evidence="25" type="ORF">TAPDE_003464</name>
</gene>
<dbReference type="Proteomes" id="UP000013776">
    <property type="component" value="Unassembled WGS sequence"/>
</dbReference>
<feature type="active site" description="For acetyltransferase activity" evidence="17">
    <location>
        <position position="276"/>
    </location>
</feature>
<dbReference type="GO" id="GO:0006633">
    <property type="term" value="P:fatty acid biosynthetic process"/>
    <property type="evidence" value="ECO:0007669"/>
    <property type="project" value="InterPro"/>
</dbReference>
<dbReference type="Pfam" id="PF17951">
    <property type="entry name" value="FAS_meander"/>
    <property type="match status" value="1"/>
</dbReference>
<dbReference type="InterPro" id="IPR016035">
    <property type="entry name" value="Acyl_Trfase/lysoPLipase"/>
</dbReference>